<protein>
    <submittedName>
        <fullName evidence="3">2-C-methyl-D-erythritol 4-phosphate cytidylyltransferase</fullName>
    </submittedName>
</protein>
<dbReference type="InterPro" id="IPR034683">
    <property type="entry name" value="IspD/TarI"/>
</dbReference>
<dbReference type="InterPro" id="IPR029044">
    <property type="entry name" value="Nucleotide-diphossugar_trans"/>
</dbReference>
<gene>
    <name evidence="3" type="ORF">K9D25_01265</name>
</gene>
<dbReference type="PANTHER" id="PTHR32125:SF4">
    <property type="entry name" value="2-C-METHYL-D-ERYTHRITOL 4-PHOSPHATE CYTIDYLYLTRANSFERASE, CHLOROPLASTIC"/>
    <property type="match status" value="1"/>
</dbReference>
<dbReference type="AlphaFoldDB" id="A0A9E7D5S1"/>
<proteinExistence type="predicted"/>
<dbReference type="Proteomes" id="UP000831684">
    <property type="component" value="Chromosome"/>
</dbReference>
<dbReference type="SUPFAM" id="SSF53448">
    <property type="entry name" value="Nucleotide-diphospho-sugar transferases"/>
    <property type="match status" value="1"/>
</dbReference>
<evidence type="ECO:0000313" key="4">
    <source>
        <dbReference type="Proteomes" id="UP000831684"/>
    </source>
</evidence>
<evidence type="ECO:0000256" key="1">
    <source>
        <dbReference type="ARBA" id="ARBA00022679"/>
    </source>
</evidence>
<dbReference type="Pfam" id="PF01128">
    <property type="entry name" value="IspD"/>
    <property type="match status" value="1"/>
</dbReference>
<dbReference type="KEGG" id="apol:K9D25_01265"/>
<sequence>MKVQGLLQAAGSGTRLGRGPKAFVALAGRTLLERAVDRLLPEVDSIIVAVAAADMERARALIRDERVAFVEGAATRSGTTRRLMAQATAPWLILHDVVHPFAAPELLRALLQEAHVSGAAAPGLVNAEFLYTRSGDLLHPPGAVLIGQKPVAFRRDAACAGYGKLPEDGLDSDPSFLDILALGGVKTAFVPGSAVNLKITTPDDLRLAEALLAVAG</sequence>
<keyword evidence="2 3" id="KW-0548">Nucleotidyltransferase</keyword>
<evidence type="ECO:0000256" key="2">
    <source>
        <dbReference type="ARBA" id="ARBA00022695"/>
    </source>
</evidence>
<dbReference type="InterPro" id="IPR050088">
    <property type="entry name" value="IspD/TarI_cytidylyltransf_bact"/>
</dbReference>
<reference evidence="3" key="1">
    <citation type="submission" date="2021-09" db="EMBL/GenBank/DDBJ databases">
        <title>Network and meta-omics reveal the key degrader and cooperation patterns in an efficient 1,4-dioxane-degrading microbial community.</title>
        <authorList>
            <person name="Dai C."/>
        </authorList>
    </citation>
    <scope>NUCLEOTIDE SEQUENCE</scope>
    <source>
        <strain evidence="3">ZM13</strain>
    </source>
</reference>
<keyword evidence="1" id="KW-0808">Transferase</keyword>
<name>A0A9E7D5S1_9HYPH</name>
<organism evidence="3 4">
    <name type="scientific">Ancylobacter polymorphus</name>
    <dbReference type="NCBI Taxonomy" id="223390"/>
    <lineage>
        <taxon>Bacteria</taxon>
        <taxon>Pseudomonadati</taxon>
        <taxon>Pseudomonadota</taxon>
        <taxon>Alphaproteobacteria</taxon>
        <taxon>Hyphomicrobiales</taxon>
        <taxon>Xanthobacteraceae</taxon>
        <taxon>Ancylobacter</taxon>
    </lineage>
</organism>
<dbReference type="RefSeq" id="WP_244378479.1">
    <property type="nucleotide sequence ID" value="NZ_CP083239.1"/>
</dbReference>
<dbReference type="PANTHER" id="PTHR32125">
    <property type="entry name" value="2-C-METHYL-D-ERYTHRITOL 4-PHOSPHATE CYTIDYLYLTRANSFERASE, CHLOROPLASTIC"/>
    <property type="match status" value="1"/>
</dbReference>
<dbReference type="Gene3D" id="3.90.550.10">
    <property type="entry name" value="Spore Coat Polysaccharide Biosynthesis Protein SpsA, Chain A"/>
    <property type="match status" value="1"/>
</dbReference>
<dbReference type="GO" id="GO:0050518">
    <property type="term" value="F:2-C-methyl-D-erythritol 4-phosphate cytidylyltransferase activity"/>
    <property type="evidence" value="ECO:0007669"/>
    <property type="project" value="TreeGrafter"/>
</dbReference>
<dbReference type="EMBL" id="CP083239">
    <property type="protein sequence ID" value="UOK71390.1"/>
    <property type="molecule type" value="Genomic_DNA"/>
</dbReference>
<accession>A0A9E7D5S1</accession>
<evidence type="ECO:0000313" key="3">
    <source>
        <dbReference type="EMBL" id="UOK71390.1"/>
    </source>
</evidence>